<proteinExistence type="predicted"/>
<evidence type="ECO:0000313" key="2">
    <source>
        <dbReference type="Proteomes" id="UP000200980"/>
    </source>
</evidence>
<organism evidence="1 2">
    <name type="scientific">Bombella intestini</name>
    <dbReference type="NCBI Taxonomy" id="1539051"/>
    <lineage>
        <taxon>Bacteria</taxon>
        <taxon>Pseudomonadati</taxon>
        <taxon>Pseudomonadota</taxon>
        <taxon>Alphaproteobacteria</taxon>
        <taxon>Acetobacterales</taxon>
        <taxon>Acetobacteraceae</taxon>
        <taxon>Bombella</taxon>
    </lineage>
</organism>
<dbReference type="EMBL" id="JATM01000002">
    <property type="protein sequence ID" value="OOL18883.1"/>
    <property type="molecule type" value="Genomic_DNA"/>
</dbReference>
<dbReference type="PANTHER" id="PTHR34309:SF1">
    <property type="entry name" value="PROTEIN GLCG"/>
    <property type="match status" value="1"/>
</dbReference>
<dbReference type="RefSeq" id="WP_077396086.1">
    <property type="nucleotide sequence ID" value="NZ_JATM01000002.1"/>
</dbReference>
<gene>
    <name evidence="1" type="ORF">AL01_03855</name>
</gene>
<dbReference type="AlphaFoldDB" id="A0A1S8GQ86"/>
<dbReference type="STRING" id="1539051.AL01_03855"/>
<dbReference type="OrthoDB" id="9815321at2"/>
<accession>A0A1S8GQ86</accession>
<dbReference type="InterPro" id="IPR005624">
    <property type="entry name" value="PduO/GlcC-like"/>
</dbReference>
<evidence type="ECO:0000313" key="1">
    <source>
        <dbReference type="EMBL" id="OOL18883.1"/>
    </source>
</evidence>
<evidence type="ECO:0008006" key="3">
    <source>
        <dbReference type="Google" id="ProtNLM"/>
    </source>
</evidence>
<keyword evidence="2" id="KW-1185">Reference proteome</keyword>
<dbReference type="SUPFAM" id="SSF143744">
    <property type="entry name" value="GlcG-like"/>
    <property type="match status" value="1"/>
</dbReference>
<dbReference type="PANTHER" id="PTHR34309">
    <property type="entry name" value="SLR1406 PROTEIN"/>
    <property type="match status" value="1"/>
</dbReference>
<name>A0A1S8GQ86_9PROT</name>
<dbReference type="Pfam" id="PF03928">
    <property type="entry name" value="HbpS-like"/>
    <property type="match status" value="1"/>
</dbReference>
<protein>
    <recommendedName>
        <fullName evidence="3">ATP:cob(I)alamin adenosyltransferase</fullName>
    </recommendedName>
</protein>
<dbReference type="Proteomes" id="UP000200980">
    <property type="component" value="Unassembled WGS sequence"/>
</dbReference>
<dbReference type="InterPro" id="IPR038084">
    <property type="entry name" value="PduO/GlcC-like_sf"/>
</dbReference>
<dbReference type="InterPro" id="IPR052517">
    <property type="entry name" value="GlcG_carb_metab_protein"/>
</dbReference>
<comment type="caution">
    <text evidence="1">The sequence shown here is derived from an EMBL/GenBank/DDBJ whole genome shotgun (WGS) entry which is preliminary data.</text>
</comment>
<reference evidence="1 2" key="1">
    <citation type="journal article" date="2016" name="PLoS ONE">
        <title>Whole-Genome Sequence Analysis of Bombella intestini LMG 28161T, a Novel Acetic Acid Bacterium Isolated from the Crop of a Red-Tailed Bumble Bee, Bombus lapidarius.</title>
        <authorList>
            <person name="Li L."/>
            <person name="Illeghems K."/>
            <person name="Van Kerrebroeck S."/>
            <person name="Borremans W."/>
            <person name="Cleenwerck I."/>
            <person name="Smagghe G."/>
            <person name="De Vuyst L."/>
            <person name="Vandamme P."/>
        </authorList>
    </citation>
    <scope>NUCLEOTIDE SEQUENCE [LARGE SCALE GENOMIC DNA]</scope>
    <source>
        <strain evidence="1 2">R-52487</strain>
    </source>
</reference>
<dbReference type="Gene3D" id="3.30.450.150">
    <property type="entry name" value="Haem-degrading domain"/>
    <property type="match status" value="1"/>
</dbReference>
<sequence>MTSSPYKNQATITLAAANALIQNVLNTGKAQGLHLSVAVTDAGGHLQAFGRSDLAAFLTVDISQDKAWTACSFGQPTHVWNQLVQDPHMAPITGRARLVAVGGGYPIIADGQVIGGLGVSGGTHEQDSNMAEQALKSLGFDLP</sequence>